<protein>
    <submittedName>
        <fullName evidence="2">Uncharacterized protein</fullName>
    </submittedName>
</protein>
<sequence>MKAIALALAIREFAFHAQESRPGDPVLIGDGDWRELPREAPDIGPISDRVSRIVADLDEVLRHDNWRPDRTFEPPADEGHWSIGSTEQRAPIRKIHRGYLEPIRRFSLVEHVPDLVVAFLARIPGWDDYVKREYHQGVGWHYHYLPDPGRRSDVLLAWDTRWQESAPPPTKKPLPLRPFFGEKHGEGKADVQAKPWLWGDKKKESMYGLCAPDLRKWSIHEFRCASSDAEAVWPPGAVVTPMPAPTASPRTKATKPKRRR</sequence>
<proteinExistence type="predicted"/>
<evidence type="ECO:0000313" key="2">
    <source>
        <dbReference type="EMBL" id="NEH92961.1"/>
    </source>
</evidence>
<accession>A0A6N9ZI77</accession>
<dbReference type="RefSeq" id="WP_163879834.1">
    <property type="nucleotide sequence ID" value="NZ_WUEP01000013.1"/>
</dbReference>
<name>A0A6N9ZI77_9HYPH</name>
<reference evidence="2 3" key="1">
    <citation type="submission" date="2019-12" db="EMBL/GenBank/DDBJ databases">
        <title>Rhizobium genotypes associated with high levels of biological nitrogen fixation by grain legumes in a temperate-maritime cropping system.</title>
        <authorList>
            <person name="Maluk M."/>
            <person name="Francesc Ferrando Molina F."/>
            <person name="Lopez Del Egido L."/>
            <person name="Lafos M."/>
            <person name="Langarica-Fuentes A."/>
            <person name="Gebre Yohannes G."/>
            <person name="Young M.W."/>
            <person name="Martin P."/>
            <person name="Gantlett R."/>
            <person name="Kenicer G."/>
            <person name="Hawes C."/>
            <person name="Begg G.S."/>
            <person name="Quilliam R.S."/>
            <person name="Squire G.R."/>
            <person name="Poole P.S."/>
            <person name="Young P.W."/>
            <person name="Iannetta P.M."/>
            <person name="James E.K."/>
        </authorList>
    </citation>
    <scope>NUCLEOTIDE SEQUENCE [LARGE SCALE GENOMIC DNA]</scope>
    <source>
        <strain evidence="2 3">JHI2449</strain>
    </source>
</reference>
<evidence type="ECO:0000313" key="3">
    <source>
        <dbReference type="Proteomes" id="UP000468864"/>
    </source>
</evidence>
<gene>
    <name evidence="2" type="ORF">GR206_18335</name>
</gene>
<dbReference type="AlphaFoldDB" id="A0A6N9ZI77"/>
<comment type="caution">
    <text evidence="2">The sequence shown here is derived from an EMBL/GenBank/DDBJ whole genome shotgun (WGS) entry which is preliminary data.</text>
</comment>
<evidence type="ECO:0000256" key="1">
    <source>
        <dbReference type="SAM" id="MobiDB-lite"/>
    </source>
</evidence>
<dbReference type="Proteomes" id="UP000468864">
    <property type="component" value="Unassembled WGS sequence"/>
</dbReference>
<dbReference type="EMBL" id="WUEP01000013">
    <property type="protein sequence ID" value="NEH92961.1"/>
    <property type="molecule type" value="Genomic_DNA"/>
</dbReference>
<feature type="region of interest" description="Disordered" evidence="1">
    <location>
        <begin position="234"/>
        <end position="260"/>
    </location>
</feature>
<organism evidence="2 3">
    <name type="scientific">Rhizobium laguerreae</name>
    <dbReference type="NCBI Taxonomy" id="1076926"/>
    <lineage>
        <taxon>Bacteria</taxon>
        <taxon>Pseudomonadati</taxon>
        <taxon>Pseudomonadota</taxon>
        <taxon>Alphaproteobacteria</taxon>
        <taxon>Hyphomicrobiales</taxon>
        <taxon>Rhizobiaceae</taxon>
        <taxon>Rhizobium/Agrobacterium group</taxon>
        <taxon>Rhizobium</taxon>
    </lineage>
</organism>